<dbReference type="Gene3D" id="1.10.10.1420">
    <property type="entry name" value="DNA replication factor Cdt1, C-terminal WH domain"/>
    <property type="match status" value="1"/>
</dbReference>
<gene>
    <name evidence="4" type="ORF">UCRPA7_4573</name>
</gene>
<dbReference type="InterPro" id="IPR032054">
    <property type="entry name" value="Cdt1_C"/>
</dbReference>
<dbReference type="RefSeq" id="XP_007915315.1">
    <property type="nucleotide sequence ID" value="XM_007917124.1"/>
</dbReference>
<feature type="domain" description="DNA replication factor Cdt1 C-terminal" evidence="3">
    <location>
        <begin position="58"/>
        <end position="158"/>
    </location>
</feature>
<name>R8BKS0_PHAM7</name>
<dbReference type="GeneID" id="19325036"/>
<keyword evidence="5" id="KW-1185">Reference proteome</keyword>
<evidence type="ECO:0000256" key="2">
    <source>
        <dbReference type="ARBA" id="ARBA00023306"/>
    </source>
</evidence>
<evidence type="ECO:0000313" key="4">
    <source>
        <dbReference type="EMBL" id="EON99906.1"/>
    </source>
</evidence>
<accession>R8BKS0</accession>
<keyword evidence="2" id="KW-0131">Cell cycle</keyword>
<reference evidence="5" key="1">
    <citation type="journal article" date="2013" name="Genome Announc.">
        <title>Draft genome sequence of the ascomycete Phaeoacremonium aleophilum strain UCR-PA7, a causal agent of the esca disease complex in grapevines.</title>
        <authorList>
            <person name="Blanco-Ulate B."/>
            <person name="Rolshausen P."/>
            <person name="Cantu D."/>
        </authorList>
    </citation>
    <scope>NUCLEOTIDE SEQUENCE [LARGE SCALE GENOMIC DNA]</scope>
    <source>
        <strain evidence="5">UCR-PA7</strain>
    </source>
</reference>
<dbReference type="Pfam" id="PF16679">
    <property type="entry name" value="CDT1_C"/>
    <property type="match status" value="1"/>
</dbReference>
<protein>
    <submittedName>
        <fullName evidence="4">Putative dna mismatch repair protein msh-2 protein</fullName>
    </submittedName>
</protein>
<evidence type="ECO:0000256" key="1">
    <source>
        <dbReference type="ARBA" id="ARBA00008356"/>
    </source>
</evidence>
<sequence>MAPIKACESAIKASSMLAKGQRTLQELKNGIVIKKEEKETKAQAQVASTLNPDGSKMSLLDRIRYKQLQQSQEPSGPSREELERRAALQRVDDIAAVISMLCRATSMGQQRISFTMLTLLQKLKDSLRLPISREEGTACIRILAKEIAPEWMRVVTIGGKENVVVQVNFQPSKAVIQERVKAVAA</sequence>
<evidence type="ECO:0000313" key="5">
    <source>
        <dbReference type="Proteomes" id="UP000014074"/>
    </source>
</evidence>
<dbReference type="InterPro" id="IPR038090">
    <property type="entry name" value="Cdt1_C_WH_dom_sf"/>
</dbReference>
<dbReference type="KEGG" id="tmn:UCRPA7_4573"/>
<dbReference type="EMBL" id="KB933121">
    <property type="protein sequence ID" value="EON99906.1"/>
    <property type="molecule type" value="Genomic_DNA"/>
</dbReference>
<dbReference type="eggNOG" id="ENOG502S8WG">
    <property type="taxonomic scope" value="Eukaryota"/>
</dbReference>
<dbReference type="HOGENOM" id="CLU_1462314_0_0_1"/>
<comment type="similarity">
    <text evidence="1">Belongs to the Cdt1 family.</text>
</comment>
<dbReference type="OrthoDB" id="341730at2759"/>
<proteinExistence type="inferred from homology"/>
<organism evidence="4 5">
    <name type="scientific">Phaeoacremonium minimum (strain UCR-PA7)</name>
    <name type="common">Esca disease fungus</name>
    <name type="synonym">Togninia minima</name>
    <dbReference type="NCBI Taxonomy" id="1286976"/>
    <lineage>
        <taxon>Eukaryota</taxon>
        <taxon>Fungi</taxon>
        <taxon>Dikarya</taxon>
        <taxon>Ascomycota</taxon>
        <taxon>Pezizomycotina</taxon>
        <taxon>Sordariomycetes</taxon>
        <taxon>Sordariomycetidae</taxon>
        <taxon>Togniniales</taxon>
        <taxon>Togniniaceae</taxon>
        <taxon>Phaeoacremonium</taxon>
    </lineage>
</organism>
<dbReference type="AlphaFoldDB" id="R8BKS0"/>
<dbReference type="Proteomes" id="UP000014074">
    <property type="component" value="Unassembled WGS sequence"/>
</dbReference>
<evidence type="ECO:0000259" key="3">
    <source>
        <dbReference type="Pfam" id="PF16679"/>
    </source>
</evidence>